<dbReference type="AlphaFoldDB" id="A0A540VPP2"/>
<evidence type="ECO:0000313" key="2">
    <source>
        <dbReference type="Proteomes" id="UP000315400"/>
    </source>
</evidence>
<accession>A0A540VPP2</accession>
<dbReference type="Proteomes" id="UP000315400">
    <property type="component" value="Unassembled WGS sequence"/>
</dbReference>
<reference evidence="1 2" key="1">
    <citation type="submission" date="2019-06" db="EMBL/GenBank/DDBJ databases">
        <title>Metagenome assembled Genome of Spiribacter salinus SL48-SHIP from the microbial mat of Salt Lake 48 (Novosibirsk region, Russia).</title>
        <authorList>
            <person name="Shipova A."/>
            <person name="Rozanov A.S."/>
            <person name="Bryanskaya A.V."/>
            <person name="Peltek S.E."/>
        </authorList>
    </citation>
    <scope>NUCLEOTIDE SEQUENCE [LARGE SCALE GENOMIC DNA]</scope>
    <source>
        <strain evidence="1">SL48-SHIP-2</strain>
    </source>
</reference>
<dbReference type="EMBL" id="VIFK01000143">
    <property type="protein sequence ID" value="TQE98737.1"/>
    <property type="molecule type" value="Genomic_DNA"/>
</dbReference>
<comment type="caution">
    <text evidence="1">The sequence shown here is derived from an EMBL/GenBank/DDBJ whole genome shotgun (WGS) entry which is preliminary data.</text>
</comment>
<protein>
    <submittedName>
        <fullName evidence="1">DUF429 domain-containing protein</fullName>
    </submittedName>
</protein>
<evidence type="ECO:0000313" key="1">
    <source>
        <dbReference type="EMBL" id="TQE98737.1"/>
    </source>
</evidence>
<name>A0A540VPP2_9GAMM</name>
<gene>
    <name evidence="1" type="ORF">FKY71_12255</name>
</gene>
<organism evidence="1 2">
    <name type="scientific">Spiribacter salinus</name>
    <dbReference type="NCBI Taxonomy" id="1335746"/>
    <lineage>
        <taxon>Bacteria</taxon>
        <taxon>Pseudomonadati</taxon>
        <taxon>Pseudomonadota</taxon>
        <taxon>Gammaproteobacteria</taxon>
        <taxon>Chromatiales</taxon>
        <taxon>Ectothiorhodospiraceae</taxon>
        <taxon>Spiribacter</taxon>
    </lineage>
</organism>
<proteinExistence type="predicted"/>
<sequence length="101" mass="10523">MSVRIVGIDCATDPKRVGYAFARYHGGRTVVETVDIGSATVAPVDAIASWLREDAGPALLALDAPLGWPAPLGQALPMHQAGQPLRAPAVRLVGTSPDVRV</sequence>